<dbReference type="PANTHER" id="PTHR43583:SF1">
    <property type="entry name" value="2-IMINOACETATE SYNTHASE"/>
    <property type="match status" value="1"/>
</dbReference>
<dbReference type="Gene3D" id="3.20.20.70">
    <property type="entry name" value="Aldolase class I"/>
    <property type="match status" value="1"/>
</dbReference>
<dbReference type="PROSITE" id="PS51918">
    <property type="entry name" value="RADICAL_SAM"/>
    <property type="match status" value="1"/>
</dbReference>
<feature type="domain" description="Radical SAM core" evidence="7">
    <location>
        <begin position="71"/>
        <end position="308"/>
    </location>
</feature>
<dbReference type="PANTHER" id="PTHR43583">
    <property type="entry name" value="2-IMINOACETATE SYNTHASE"/>
    <property type="match status" value="1"/>
</dbReference>
<protein>
    <submittedName>
        <fullName evidence="8">2-iminoacetate synthase</fullName>
        <ecNumber evidence="8">4.1.99.19</ecNumber>
    </submittedName>
</protein>
<proteinExistence type="predicted"/>
<dbReference type="GO" id="GO:0036355">
    <property type="term" value="F:2-iminoacetate synthase activity"/>
    <property type="evidence" value="ECO:0007669"/>
    <property type="project" value="UniProtKB-EC"/>
</dbReference>
<evidence type="ECO:0000256" key="3">
    <source>
        <dbReference type="ARBA" id="ARBA00022691"/>
    </source>
</evidence>
<dbReference type="Pfam" id="PF06968">
    <property type="entry name" value="BATS"/>
    <property type="match status" value="1"/>
</dbReference>
<dbReference type="InterPro" id="IPR034428">
    <property type="entry name" value="ThiH/NoCL/HydG-like"/>
</dbReference>
<dbReference type="InterPro" id="IPR013785">
    <property type="entry name" value="Aldolase_TIM"/>
</dbReference>
<evidence type="ECO:0000256" key="5">
    <source>
        <dbReference type="ARBA" id="ARBA00023004"/>
    </source>
</evidence>
<evidence type="ECO:0000256" key="4">
    <source>
        <dbReference type="ARBA" id="ARBA00022723"/>
    </source>
</evidence>
<dbReference type="SUPFAM" id="SSF102114">
    <property type="entry name" value="Radical SAM enzymes"/>
    <property type="match status" value="1"/>
</dbReference>
<dbReference type="InterPro" id="IPR012726">
    <property type="entry name" value="ThiH"/>
</dbReference>
<dbReference type="NCBIfam" id="TIGR02351">
    <property type="entry name" value="thiH"/>
    <property type="match status" value="1"/>
</dbReference>
<keyword evidence="4" id="KW-0479">Metal-binding</keyword>
<dbReference type="SFLD" id="SFLDS00029">
    <property type="entry name" value="Radical_SAM"/>
    <property type="match status" value="1"/>
</dbReference>
<dbReference type="InterPro" id="IPR058240">
    <property type="entry name" value="rSAM_sf"/>
</dbReference>
<evidence type="ECO:0000259" key="7">
    <source>
        <dbReference type="PROSITE" id="PS51918"/>
    </source>
</evidence>
<dbReference type="AlphaFoldDB" id="A0A644TQZ5"/>
<keyword evidence="6" id="KW-0411">Iron-sulfur</keyword>
<gene>
    <name evidence="8" type="primary">thiH_2</name>
    <name evidence="8" type="ORF">SDC9_15102</name>
</gene>
<dbReference type="SFLD" id="SFLDG01060">
    <property type="entry name" value="BATS_domain_containing"/>
    <property type="match status" value="1"/>
</dbReference>
<keyword evidence="2" id="KW-0004">4Fe-4S</keyword>
<evidence type="ECO:0000256" key="1">
    <source>
        <dbReference type="ARBA" id="ARBA00001966"/>
    </source>
</evidence>
<name>A0A644TQZ5_9ZZZZ</name>
<keyword evidence="3" id="KW-0949">S-adenosyl-L-methionine</keyword>
<keyword evidence="8" id="KW-0456">Lyase</keyword>
<sequence length="367" mass="41840">MSGIKELLRHYDGFDFDAFFNNLTLKDVDRVLAKDRLVPEDYLTLLSPVAVGRLEEMAQRAQADTIKHFGRTIQLFAPIYVSNYCINTCVYCGFNHDNEFARRHLSLDEVDKEARVISQMGLKHILLLTGEHPTKSTVHYMGDCVRVLKRYFSCISVEVYALTEAEYRQLIEAGVDGMTMYQEVYQKDLYRPLHPSGPKKDYLFRLDAPERACQAGMRTVTLGALLGLAPWRQESFFTGLHAAYLQSRYPAADIQVAPPRLRPCHGGFQAISPVSDADLVQYILAYRIFMPHSGITVSTRERSELRDQLIRLGVTRMSAGVSTAVGGYSDKKEEGQFELADERGVEEIRMMLKNNGYQPVFQDWHYL</sequence>
<dbReference type="SFLD" id="SFLDF00301">
    <property type="entry name" value="2-iminoacetate_synthase_(ThiH)"/>
    <property type="match status" value="1"/>
</dbReference>
<keyword evidence="5" id="KW-0408">Iron</keyword>
<dbReference type="SMART" id="SM00876">
    <property type="entry name" value="BATS"/>
    <property type="match status" value="1"/>
</dbReference>
<organism evidence="8">
    <name type="scientific">bioreactor metagenome</name>
    <dbReference type="NCBI Taxonomy" id="1076179"/>
    <lineage>
        <taxon>unclassified sequences</taxon>
        <taxon>metagenomes</taxon>
        <taxon>ecological metagenomes</taxon>
    </lineage>
</organism>
<dbReference type="InterPro" id="IPR007197">
    <property type="entry name" value="rSAM"/>
</dbReference>
<dbReference type="SFLD" id="SFLDG01081">
    <property type="entry name" value="cleavage_of_the_Ca-Cb_bond_in"/>
    <property type="match status" value="1"/>
</dbReference>
<dbReference type="EC" id="4.1.99.19" evidence="8"/>
<evidence type="ECO:0000313" key="8">
    <source>
        <dbReference type="EMBL" id="MPL69363.1"/>
    </source>
</evidence>
<comment type="cofactor">
    <cofactor evidence="1">
        <name>[4Fe-4S] cluster</name>
        <dbReference type="ChEBI" id="CHEBI:49883"/>
    </cofactor>
</comment>
<dbReference type="CDD" id="cd01335">
    <property type="entry name" value="Radical_SAM"/>
    <property type="match status" value="1"/>
</dbReference>
<evidence type="ECO:0000256" key="6">
    <source>
        <dbReference type="ARBA" id="ARBA00023014"/>
    </source>
</evidence>
<dbReference type="InterPro" id="IPR010722">
    <property type="entry name" value="BATS_dom"/>
</dbReference>
<reference evidence="8" key="1">
    <citation type="submission" date="2019-08" db="EMBL/GenBank/DDBJ databases">
        <authorList>
            <person name="Kucharzyk K."/>
            <person name="Murdoch R.W."/>
            <person name="Higgins S."/>
            <person name="Loffler F."/>
        </authorList>
    </citation>
    <scope>NUCLEOTIDE SEQUENCE</scope>
</reference>
<accession>A0A644TQZ5</accession>
<evidence type="ECO:0000256" key="2">
    <source>
        <dbReference type="ARBA" id="ARBA00022485"/>
    </source>
</evidence>
<dbReference type="EMBL" id="VSSQ01000046">
    <property type="protein sequence ID" value="MPL69363.1"/>
    <property type="molecule type" value="Genomic_DNA"/>
</dbReference>
<dbReference type="GO" id="GO:0051539">
    <property type="term" value="F:4 iron, 4 sulfur cluster binding"/>
    <property type="evidence" value="ECO:0007669"/>
    <property type="project" value="UniProtKB-KW"/>
</dbReference>
<dbReference type="GO" id="GO:0005506">
    <property type="term" value="F:iron ion binding"/>
    <property type="evidence" value="ECO:0007669"/>
    <property type="project" value="InterPro"/>
</dbReference>
<comment type="caution">
    <text evidence="8">The sequence shown here is derived from an EMBL/GenBank/DDBJ whole genome shotgun (WGS) entry which is preliminary data.</text>
</comment>
<dbReference type="Pfam" id="PF04055">
    <property type="entry name" value="Radical_SAM"/>
    <property type="match status" value="1"/>
</dbReference>